<sequence>MKSNMKRRDLFKSALGLGAGLASLSVLKPLYAADDWELRGPDMHDIPITKVNSRCYYFLATDPEPSPDNLGFFSNPGFVVTSEGVLVVDTGGSVQIGEMLIRQIKTVTDKPVTKIINTHIHGDHWLGNHAFVEAYPDVEIYSHPNVIEQVKAGAGVVWTGFMSRNTNNATAGTVVTPPNKTFEGGETIKMGDTTIKIHFMGHVHTDSDLAVEVVEEKTLFIGDMAMKRVANISDGTFLGTIKAMEQMEAMDIDVFIPGHGDHEGKDLPRLQREFFEVIYSEVEKYYDEGLSDFEIRPKLDEHPFMVNEAKNWPGYDTTFGRFVSEAYQEFERNLF</sequence>
<dbReference type="KEGG" id="tcy:Thicy_0449"/>
<dbReference type="HOGENOM" id="CLU_056342_0_0_6"/>
<feature type="signal peptide" evidence="2">
    <location>
        <begin position="1"/>
        <end position="32"/>
    </location>
</feature>
<dbReference type="Proteomes" id="UP000009232">
    <property type="component" value="Chromosome"/>
</dbReference>
<evidence type="ECO:0000256" key="2">
    <source>
        <dbReference type="SAM" id="SignalP"/>
    </source>
</evidence>
<dbReference type="SUPFAM" id="SSF56281">
    <property type="entry name" value="Metallo-hydrolase/oxidoreductase"/>
    <property type="match status" value="1"/>
</dbReference>
<dbReference type="InterPro" id="IPR006311">
    <property type="entry name" value="TAT_signal"/>
</dbReference>
<reference evidence="4 5" key="1">
    <citation type="submission" date="2011-05" db="EMBL/GenBank/DDBJ databases">
        <title>Complete sequence of Thioalkalimicrobium cyclicum ALM1.</title>
        <authorList>
            <consortium name="US DOE Joint Genome Institute"/>
            <person name="Lucas S."/>
            <person name="Han J."/>
            <person name="Lapidus A."/>
            <person name="Cheng J.-F."/>
            <person name="Goodwin L."/>
            <person name="Pitluck S."/>
            <person name="Peters L."/>
            <person name="Mikhailova N."/>
            <person name="Davenport K."/>
            <person name="Han C."/>
            <person name="Tapia R."/>
            <person name="Land M."/>
            <person name="Hauser L."/>
            <person name="Kyrpides N."/>
            <person name="Ivanova N."/>
            <person name="Pagani I."/>
            <person name="Kappler U."/>
            <person name="Woyke T."/>
        </authorList>
    </citation>
    <scope>NUCLEOTIDE SEQUENCE [LARGE SCALE GENOMIC DNA]</scope>
    <source>
        <strain evidence="5">DSM 14477 / JCM 11371 / ALM1</strain>
    </source>
</reference>
<dbReference type="GO" id="GO:0017001">
    <property type="term" value="P:antibiotic catabolic process"/>
    <property type="evidence" value="ECO:0007669"/>
    <property type="project" value="UniProtKB-ARBA"/>
</dbReference>
<dbReference type="PROSITE" id="PS51318">
    <property type="entry name" value="TAT"/>
    <property type="match status" value="1"/>
</dbReference>
<dbReference type="InterPro" id="IPR050855">
    <property type="entry name" value="NDM-1-like"/>
</dbReference>
<dbReference type="STRING" id="717773.Thicy_0449"/>
<dbReference type="AlphaFoldDB" id="F6DBB4"/>
<feature type="chain" id="PRO_5003338645" evidence="2">
    <location>
        <begin position="33"/>
        <end position="335"/>
    </location>
</feature>
<feature type="domain" description="Metallo-beta-lactamase" evidence="3">
    <location>
        <begin position="73"/>
        <end position="259"/>
    </location>
</feature>
<dbReference type="InterPro" id="IPR036866">
    <property type="entry name" value="RibonucZ/Hydroxyglut_hydro"/>
</dbReference>
<dbReference type="Pfam" id="PF00753">
    <property type="entry name" value="Lactamase_B"/>
    <property type="match status" value="1"/>
</dbReference>
<dbReference type="PANTHER" id="PTHR42951:SF4">
    <property type="entry name" value="ACYL-COENZYME A THIOESTERASE MBLAC2"/>
    <property type="match status" value="1"/>
</dbReference>
<evidence type="ECO:0000256" key="1">
    <source>
        <dbReference type="ARBA" id="ARBA00005250"/>
    </source>
</evidence>
<keyword evidence="2" id="KW-0732">Signal</keyword>
<gene>
    <name evidence="4" type="ordered locus">Thicy_0449</name>
</gene>
<dbReference type="SMART" id="SM00849">
    <property type="entry name" value="Lactamase_B"/>
    <property type="match status" value="1"/>
</dbReference>
<keyword evidence="5" id="KW-1185">Reference proteome</keyword>
<evidence type="ECO:0000313" key="4">
    <source>
        <dbReference type="EMBL" id="AEG31222.1"/>
    </source>
</evidence>
<name>F6DBB4_THICA</name>
<dbReference type="InterPro" id="IPR001279">
    <property type="entry name" value="Metallo-B-lactamas"/>
</dbReference>
<dbReference type="PANTHER" id="PTHR42951">
    <property type="entry name" value="METALLO-BETA-LACTAMASE DOMAIN-CONTAINING"/>
    <property type="match status" value="1"/>
</dbReference>
<dbReference type="CDD" id="cd16282">
    <property type="entry name" value="metallo-hydrolase-like_MBL-fold"/>
    <property type="match status" value="1"/>
</dbReference>
<dbReference type="Gene3D" id="3.60.15.10">
    <property type="entry name" value="Ribonuclease Z/Hydroxyacylglutathione hydrolase-like"/>
    <property type="match status" value="1"/>
</dbReference>
<evidence type="ECO:0000259" key="3">
    <source>
        <dbReference type="SMART" id="SM00849"/>
    </source>
</evidence>
<dbReference type="eggNOG" id="COG0491">
    <property type="taxonomic scope" value="Bacteria"/>
</dbReference>
<dbReference type="RefSeq" id="WP_013835003.1">
    <property type="nucleotide sequence ID" value="NC_015581.1"/>
</dbReference>
<accession>F6DBB4</accession>
<comment type="similarity">
    <text evidence="1">Belongs to the metallo-beta-lactamase superfamily. Class-B beta-lactamase family.</text>
</comment>
<proteinExistence type="inferred from homology"/>
<evidence type="ECO:0000313" key="5">
    <source>
        <dbReference type="Proteomes" id="UP000009232"/>
    </source>
</evidence>
<organism evidence="4 5">
    <name type="scientific">Thiomicrospira cyclica (strain DSM 14477 / JCM 11371 / ALM1)</name>
    <name type="common">Thioalkalimicrobium cyclicum</name>
    <dbReference type="NCBI Taxonomy" id="717773"/>
    <lineage>
        <taxon>Bacteria</taxon>
        <taxon>Pseudomonadati</taxon>
        <taxon>Pseudomonadota</taxon>
        <taxon>Gammaproteobacteria</taxon>
        <taxon>Thiotrichales</taxon>
        <taxon>Piscirickettsiaceae</taxon>
        <taxon>Thiomicrospira</taxon>
    </lineage>
</organism>
<dbReference type="OrthoDB" id="9769598at2"/>
<protein>
    <submittedName>
        <fullName evidence="4">Beta-lactamase-like protein</fullName>
    </submittedName>
</protein>
<dbReference type="EMBL" id="CP002776">
    <property type="protein sequence ID" value="AEG31222.1"/>
    <property type="molecule type" value="Genomic_DNA"/>
</dbReference>